<dbReference type="Proteomes" id="UP001499954">
    <property type="component" value="Unassembled WGS sequence"/>
</dbReference>
<organism evidence="6 7">
    <name type="scientific">Agromyces allii</name>
    <dbReference type="NCBI Taxonomy" id="393607"/>
    <lineage>
        <taxon>Bacteria</taxon>
        <taxon>Bacillati</taxon>
        <taxon>Actinomycetota</taxon>
        <taxon>Actinomycetes</taxon>
        <taxon>Micrococcales</taxon>
        <taxon>Microbacteriaceae</taxon>
        <taxon>Agromyces</taxon>
    </lineage>
</organism>
<dbReference type="PIRSF" id="PIRSF002741">
    <property type="entry name" value="MppA"/>
    <property type="match status" value="1"/>
</dbReference>
<dbReference type="Gene3D" id="3.10.105.10">
    <property type="entry name" value="Dipeptide-binding Protein, Domain 3"/>
    <property type="match status" value="1"/>
</dbReference>
<protein>
    <recommendedName>
        <fullName evidence="5">Solute-binding protein family 5 domain-containing protein</fullName>
    </recommendedName>
</protein>
<evidence type="ECO:0000313" key="7">
    <source>
        <dbReference type="Proteomes" id="UP001499954"/>
    </source>
</evidence>
<feature type="chain" id="PRO_5047437898" description="Solute-binding protein family 5 domain-containing protein" evidence="4">
    <location>
        <begin position="26"/>
        <end position="545"/>
    </location>
</feature>
<comment type="similarity">
    <text evidence="1">Belongs to the bacterial solute-binding protein 5 family.</text>
</comment>
<reference evidence="7" key="1">
    <citation type="journal article" date="2019" name="Int. J. Syst. Evol. Microbiol.">
        <title>The Global Catalogue of Microorganisms (GCM) 10K type strain sequencing project: providing services to taxonomists for standard genome sequencing and annotation.</title>
        <authorList>
            <consortium name="The Broad Institute Genomics Platform"/>
            <consortium name="The Broad Institute Genome Sequencing Center for Infectious Disease"/>
            <person name="Wu L."/>
            <person name="Ma J."/>
        </authorList>
    </citation>
    <scope>NUCLEOTIDE SEQUENCE [LARGE SCALE GENOMIC DNA]</scope>
    <source>
        <strain evidence="7">JCM 13584</strain>
    </source>
</reference>
<keyword evidence="2" id="KW-0813">Transport</keyword>
<feature type="signal peptide" evidence="4">
    <location>
        <begin position="1"/>
        <end position="25"/>
    </location>
</feature>
<dbReference type="Pfam" id="PF00496">
    <property type="entry name" value="SBP_bac_5"/>
    <property type="match status" value="1"/>
</dbReference>
<evidence type="ECO:0000256" key="2">
    <source>
        <dbReference type="ARBA" id="ARBA00022448"/>
    </source>
</evidence>
<evidence type="ECO:0000313" key="6">
    <source>
        <dbReference type="EMBL" id="GAA1963428.1"/>
    </source>
</evidence>
<dbReference type="Gene3D" id="3.90.76.10">
    <property type="entry name" value="Dipeptide-binding Protein, Domain 1"/>
    <property type="match status" value="1"/>
</dbReference>
<evidence type="ECO:0000259" key="5">
    <source>
        <dbReference type="Pfam" id="PF00496"/>
    </source>
</evidence>
<keyword evidence="7" id="KW-1185">Reference proteome</keyword>
<dbReference type="CDD" id="cd00995">
    <property type="entry name" value="PBP2_NikA_DppA_OppA_like"/>
    <property type="match status" value="1"/>
</dbReference>
<dbReference type="PANTHER" id="PTHR30290:SF9">
    <property type="entry name" value="OLIGOPEPTIDE-BINDING PROTEIN APPA"/>
    <property type="match status" value="1"/>
</dbReference>
<evidence type="ECO:0000256" key="3">
    <source>
        <dbReference type="ARBA" id="ARBA00022729"/>
    </source>
</evidence>
<evidence type="ECO:0000256" key="1">
    <source>
        <dbReference type="ARBA" id="ARBA00005695"/>
    </source>
</evidence>
<dbReference type="InterPro" id="IPR030678">
    <property type="entry name" value="Peptide/Ni-bd"/>
</dbReference>
<dbReference type="InterPro" id="IPR039424">
    <property type="entry name" value="SBP_5"/>
</dbReference>
<dbReference type="EMBL" id="BAAAMK010000009">
    <property type="protein sequence ID" value="GAA1963428.1"/>
    <property type="molecule type" value="Genomic_DNA"/>
</dbReference>
<dbReference type="PANTHER" id="PTHR30290">
    <property type="entry name" value="PERIPLASMIC BINDING COMPONENT OF ABC TRANSPORTER"/>
    <property type="match status" value="1"/>
</dbReference>
<keyword evidence="3 4" id="KW-0732">Signal</keyword>
<dbReference type="Gene3D" id="3.40.190.10">
    <property type="entry name" value="Periplasmic binding protein-like II"/>
    <property type="match status" value="1"/>
</dbReference>
<evidence type="ECO:0000256" key="4">
    <source>
        <dbReference type="SAM" id="SignalP"/>
    </source>
</evidence>
<accession>A0ABP5CIA3</accession>
<proteinExistence type="inferred from homology"/>
<dbReference type="InterPro" id="IPR000914">
    <property type="entry name" value="SBP_5_dom"/>
</dbReference>
<feature type="domain" description="Solute-binding protein family 5" evidence="5">
    <location>
        <begin position="93"/>
        <end position="423"/>
    </location>
</feature>
<gene>
    <name evidence="6" type="ORF">GCM10009717_32760</name>
</gene>
<dbReference type="RefSeq" id="WP_157415813.1">
    <property type="nucleotide sequence ID" value="NZ_BAAAMK010000009.1"/>
</dbReference>
<sequence>MRTTRITATVAGAVAALMFLSGCTARDDASPNTAEPVDSSKLVSSLPAATGEVDEVTWALVEGEPSTLDPAGDYSLAIPNLCENLLQISPDFTVEPGVATSAEWVDPVTFVIDLRDDVAFWDGTPLTADDVAFSLERNRVETSAWFPAFVLVDTIEVTGDLQVTVHFTAPDSTFRDAIAGAAGAVLSKAFVEQAGDTFGTSTGGVMCTGPYVFDEWTPGTEIVTSANPDYWGGAPLVGTLTYTFITDGATLANALLAGEVDGAFNVPPASRDNFAGSDSGRLVLGPSTASYSFGPTNSTGAGADPKIRQALSLAIDREQFIATVLHGLGEPQSTFTPPFAWAGMEAADQYTAAYDELAAPELDLEQAKQLVEESGVDTATPLVVAIPAGAKELSQTAAIIQAAGAQIGLTIEIDERQPTDFSQIFFDPAARESIDFVATVGYLDAPGVLGYAQQFLLPAELGGFFNWSGYSNDEVTADLQTARTTLDPAASADAFIAAQQIFAPDQLQVTLASAYQTTFLQNGLTGVTTSVAVYSSPWALHLGSE</sequence>
<dbReference type="SUPFAM" id="SSF53850">
    <property type="entry name" value="Periplasmic binding protein-like II"/>
    <property type="match status" value="1"/>
</dbReference>
<comment type="caution">
    <text evidence="6">The sequence shown here is derived from an EMBL/GenBank/DDBJ whole genome shotgun (WGS) entry which is preliminary data.</text>
</comment>
<dbReference type="PROSITE" id="PS51257">
    <property type="entry name" value="PROKAR_LIPOPROTEIN"/>
    <property type="match status" value="1"/>
</dbReference>
<name>A0ABP5CIA3_9MICO</name>